<reference evidence="1 2" key="1">
    <citation type="journal article" date="2017" name="Front. Microbiol.">
        <title>New Insights into the Diversity of the Genus Faecalibacterium.</title>
        <authorList>
            <person name="Benevides L."/>
            <person name="Burman S."/>
            <person name="Martin R."/>
            <person name="Robert V."/>
            <person name="Thomas M."/>
            <person name="Miquel S."/>
            <person name="Chain F."/>
            <person name="Sokol H."/>
            <person name="Bermudez-Humaran L.G."/>
            <person name="Morrison M."/>
            <person name="Langella P."/>
            <person name="Azevedo V.A."/>
            <person name="Chatel J.M."/>
            <person name="Soares S."/>
        </authorList>
    </citation>
    <scope>NUCLEOTIDE SEQUENCE [LARGE SCALE GENOMIC DNA]</scope>
    <source>
        <strain evidence="2">CNCM I-4541</strain>
    </source>
</reference>
<dbReference type="EMBL" id="NMTR01000016">
    <property type="protein sequence ID" value="PDX61290.1"/>
    <property type="molecule type" value="Genomic_DNA"/>
</dbReference>
<gene>
    <name evidence="1" type="ORF">CGS49_06570</name>
</gene>
<evidence type="ECO:0000313" key="1">
    <source>
        <dbReference type="EMBL" id="PDX61290.1"/>
    </source>
</evidence>
<evidence type="ECO:0000313" key="2">
    <source>
        <dbReference type="Proteomes" id="UP000220959"/>
    </source>
</evidence>
<accession>A0ACC9CZV7</accession>
<protein>
    <submittedName>
        <fullName evidence="1">Uncharacterized protein</fullName>
    </submittedName>
</protein>
<proteinExistence type="predicted"/>
<sequence>MMKNGILTFLFAFCPGAGQMYQGYMKRGLSLITMFCLFIMAGALTGLDPLIVGCLIVWMYSFFDTFNLRAQIGAGTAPADDYLVHINWQDKRMEQFMMDSHKLLGWGLIALGALVAYQNIIMRVLGDVMWRWGQNNPFFRAVYLMLDELPQIVACVALVICGVWLVRGPKGKKQKHDAPEDEDFREYAAAPQAAPEDTADFAMPELSALLGQPVTPEDAEEQPEDADKPTEDDDGRAE</sequence>
<dbReference type="Proteomes" id="UP000220959">
    <property type="component" value="Unassembled WGS sequence"/>
</dbReference>
<comment type="caution">
    <text evidence="1">The sequence shown here is derived from an EMBL/GenBank/DDBJ whole genome shotgun (WGS) entry which is preliminary data.</text>
</comment>
<organism evidence="1 2">
    <name type="scientific">Faecalibacterium langellae</name>
    <dbReference type="NCBI Taxonomy" id="3435293"/>
    <lineage>
        <taxon>Bacteria</taxon>
        <taxon>Bacillati</taxon>
        <taxon>Bacillota</taxon>
        <taxon>Clostridia</taxon>
        <taxon>Eubacteriales</taxon>
        <taxon>Oscillospiraceae</taxon>
        <taxon>Faecalibacterium</taxon>
    </lineage>
</organism>
<name>A0ACC9CZV7_9FIRM</name>
<keyword evidence="2" id="KW-1185">Reference proteome</keyword>